<proteinExistence type="predicted"/>
<accession>A0A8S9I0T7</accession>
<evidence type="ECO:0000256" key="1">
    <source>
        <dbReference type="SAM" id="MobiDB-lite"/>
    </source>
</evidence>
<name>A0A8S9I0T7_BRACR</name>
<evidence type="ECO:0000313" key="2">
    <source>
        <dbReference type="EMBL" id="KAF2561268.1"/>
    </source>
</evidence>
<gene>
    <name evidence="2" type="ORF">F2Q70_00016697</name>
</gene>
<dbReference type="AlphaFoldDB" id="A0A8S9I0T7"/>
<dbReference type="EMBL" id="QGKY02001250">
    <property type="protein sequence ID" value="KAF2561268.1"/>
    <property type="molecule type" value="Genomic_DNA"/>
</dbReference>
<organism evidence="2">
    <name type="scientific">Brassica cretica</name>
    <name type="common">Mustard</name>
    <dbReference type="NCBI Taxonomy" id="69181"/>
    <lineage>
        <taxon>Eukaryota</taxon>
        <taxon>Viridiplantae</taxon>
        <taxon>Streptophyta</taxon>
        <taxon>Embryophyta</taxon>
        <taxon>Tracheophyta</taxon>
        <taxon>Spermatophyta</taxon>
        <taxon>Magnoliopsida</taxon>
        <taxon>eudicotyledons</taxon>
        <taxon>Gunneridae</taxon>
        <taxon>Pentapetalae</taxon>
        <taxon>rosids</taxon>
        <taxon>malvids</taxon>
        <taxon>Brassicales</taxon>
        <taxon>Brassicaceae</taxon>
        <taxon>Brassiceae</taxon>
        <taxon>Brassica</taxon>
    </lineage>
</organism>
<comment type="caution">
    <text evidence="2">The sequence shown here is derived from an EMBL/GenBank/DDBJ whole genome shotgun (WGS) entry which is preliminary data.</text>
</comment>
<feature type="region of interest" description="Disordered" evidence="1">
    <location>
        <begin position="19"/>
        <end position="44"/>
    </location>
</feature>
<reference evidence="2" key="1">
    <citation type="submission" date="2019-12" db="EMBL/GenBank/DDBJ databases">
        <title>Genome sequencing and annotation of Brassica cretica.</title>
        <authorList>
            <person name="Studholme D.J."/>
            <person name="Sarris P.F."/>
        </authorList>
    </citation>
    <scope>NUCLEOTIDE SEQUENCE</scope>
    <source>
        <strain evidence="2">PFS-102/07</strain>
        <tissue evidence="2">Leaf</tissue>
    </source>
</reference>
<protein>
    <submittedName>
        <fullName evidence="2">Uncharacterized protein</fullName>
    </submittedName>
</protein>
<sequence>MHTARSQRSERARTRLGRYIATELKPSSVATPQKGPPLRSLLNPHRNASRFVSIGVSVDILRRKQRPSTSTARSLHSDQARAELVRYVTTEHASRSVATKRPSLATELSDRAQAKFGRYVATELEPKRPSTCTFRSLQSDRAFPKR</sequence>